<dbReference type="Proteomes" id="UP000708148">
    <property type="component" value="Unassembled WGS sequence"/>
</dbReference>
<proteinExistence type="predicted"/>
<dbReference type="OrthoDB" id="10264298at2759"/>
<evidence type="ECO:0000313" key="6">
    <source>
        <dbReference type="Proteomes" id="UP000708148"/>
    </source>
</evidence>
<accession>A0A8S1J4C2</accession>
<protein>
    <recommendedName>
        <fullName evidence="3">DUF4200 domain-containing protein</fullName>
    </recommendedName>
</protein>
<reference evidence="4" key="1">
    <citation type="submission" date="2020-12" db="EMBL/GenBank/DDBJ databases">
        <authorList>
            <person name="Iha C."/>
        </authorList>
    </citation>
    <scope>NUCLEOTIDE SEQUENCE</scope>
</reference>
<dbReference type="GO" id="GO:0005856">
    <property type="term" value="C:cytoskeleton"/>
    <property type="evidence" value="ECO:0007669"/>
    <property type="project" value="UniProtKB-ARBA"/>
</dbReference>
<evidence type="ECO:0000313" key="4">
    <source>
        <dbReference type="EMBL" id="CAD7701063.1"/>
    </source>
</evidence>
<dbReference type="Pfam" id="PF13863">
    <property type="entry name" value="DUF4200"/>
    <property type="match status" value="1"/>
</dbReference>
<evidence type="ECO:0000313" key="5">
    <source>
        <dbReference type="EMBL" id="CAD7701393.1"/>
    </source>
</evidence>
<dbReference type="EMBL" id="CAJHUC010001523">
    <property type="protein sequence ID" value="CAD7701393.1"/>
    <property type="molecule type" value="Genomic_DNA"/>
</dbReference>
<dbReference type="AlphaFoldDB" id="A0A8S1J4C2"/>
<feature type="coiled-coil region" evidence="2">
    <location>
        <begin position="75"/>
        <end position="111"/>
    </location>
</feature>
<evidence type="ECO:0000256" key="2">
    <source>
        <dbReference type="SAM" id="Coils"/>
    </source>
</evidence>
<dbReference type="InterPro" id="IPR025252">
    <property type="entry name" value="DUF4200"/>
</dbReference>
<name>A0A8S1J4C2_9CHLO</name>
<keyword evidence="1 2" id="KW-0175">Coiled coil</keyword>
<feature type="coiled-coil region" evidence="2">
    <location>
        <begin position="152"/>
        <end position="215"/>
    </location>
</feature>
<evidence type="ECO:0000259" key="3">
    <source>
        <dbReference type="Pfam" id="PF13863"/>
    </source>
</evidence>
<comment type="caution">
    <text evidence="4">The sequence shown here is derived from an EMBL/GenBank/DDBJ whole genome shotgun (WGS) entry which is preliminary data.</text>
</comment>
<evidence type="ECO:0000256" key="1">
    <source>
        <dbReference type="ARBA" id="ARBA00023054"/>
    </source>
</evidence>
<dbReference type="PANTHER" id="PTHR21683:SF2">
    <property type="entry name" value="COILED-COIL DOMAIN-CONTAINING PROTEIN 42 LIKE-2-LIKE"/>
    <property type="match status" value="1"/>
</dbReference>
<dbReference type="InterPro" id="IPR051147">
    <property type="entry name" value="CFAP_domain-containing"/>
</dbReference>
<gene>
    <name evidence="4" type="ORF">OSTQU699_LOCUS6422</name>
    <name evidence="5" type="ORF">OSTQU699_LOCUS6752</name>
</gene>
<sequence length="292" mass="34517">MLPHTLVLEHVCPATRLLEKRRQMFEVQEALESHKQEFNRKEEVFKRREEGLKRKDLELQESLIRFSKFLQENDSKRSRAERKAADERKSRLQKEQEIEVRQENVEELRGEREKIHEVLESNMRYQHYLETVLEVVDEYQEVPELLMRYATLKVTNHDLAEHQRQCEKAAEKTRAELQTYMQQKTDEILNLNNRVSNLKKELESYEGEALAHETRKDYSLQVASQKTLEYGQVIMSSDNIFNRCRQCSSIAHAPEANPLEQLEVISNYVSDLGAIIRQHGVEQARKGQKSHD</sequence>
<organism evidence="4 6">
    <name type="scientific">Ostreobium quekettii</name>
    <dbReference type="NCBI Taxonomy" id="121088"/>
    <lineage>
        <taxon>Eukaryota</taxon>
        <taxon>Viridiplantae</taxon>
        <taxon>Chlorophyta</taxon>
        <taxon>core chlorophytes</taxon>
        <taxon>Ulvophyceae</taxon>
        <taxon>TCBD clade</taxon>
        <taxon>Bryopsidales</taxon>
        <taxon>Ostreobineae</taxon>
        <taxon>Ostreobiaceae</taxon>
        <taxon>Ostreobium</taxon>
    </lineage>
</organism>
<dbReference type="EMBL" id="CAJHUC010001421">
    <property type="protein sequence ID" value="CAD7701063.1"/>
    <property type="molecule type" value="Genomic_DNA"/>
</dbReference>
<keyword evidence="6" id="KW-1185">Reference proteome</keyword>
<feature type="domain" description="DUF4200" evidence="3">
    <location>
        <begin position="17"/>
        <end position="134"/>
    </location>
</feature>
<dbReference type="PANTHER" id="PTHR21683">
    <property type="entry name" value="COILED-COIL DOMAIN-CONTAINING PROTEIN 42 LIKE-2-LIKE-RELATED"/>
    <property type="match status" value="1"/>
</dbReference>